<evidence type="ECO:0000256" key="6">
    <source>
        <dbReference type="ARBA" id="ARBA00023136"/>
    </source>
</evidence>
<organism evidence="12 13">
    <name type="scientific">Gryllus longicercus</name>
    <dbReference type="NCBI Taxonomy" id="2509291"/>
    <lineage>
        <taxon>Eukaryota</taxon>
        <taxon>Metazoa</taxon>
        <taxon>Ecdysozoa</taxon>
        <taxon>Arthropoda</taxon>
        <taxon>Hexapoda</taxon>
        <taxon>Insecta</taxon>
        <taxon>Pterygota</taxon>
        <taxon>Neoptera</taxon>
        <taxon>Polyneoptera</taxon>
        <taxon>Orthoptera</taxon>
        <taxon>Ensifera</taxon>
        <taxon>Gryllidea</taxon>
        <taxon>Grylloidea</taxon>
        <taxon>Gryllidae</taxon>
        <taxon>Gryllinae</taxon>
        <taxon>Gryllus</taxon>
    </lineage>
</organism>
<dbReference type="Gene3D" id="1.10.287.70">
    <property type="match status" value="1"/>
</dbReference>
<evidence type="ECO:0000256" key="10">
    <source>
        <dbReference type="SAM" id="SignalP"/>
    </source>
</evidence>
<dbReference type="EMBL" id="JAZDUA010000730">
    <property type="protein sequence ID" value="KAK7789599.1"/>
    <property type="molecule type" value="Genomic_DNA"/>
</dbReference>
<keyword evidence="10" id="KW-0732">Signal</keyword>
<feature type="transmembrane region" description="Helical" evidence="9">
    <location>
        <begin position="160"/>
        <end position="183"/>
    </location>
</feature>
<keyword evidence="6 9" id="KW-0472">Membrane</keyword>
<dbReference type="PANTHER" id="PTHR11003:SF257">
    <property type="entry name" value="POTASSIUM CHANNEL DOMAIN-CONTAINING PROTEIN"/>
    <property type="match status" value="1"/>
</dbReference>
<feature type="signal peptide" evidence="10">
    <location>
        <begin position="1"/>
        <end position="20"/>
    </location>
</feature>
<keyword evidence="7" id="KW-0407">Ion channel</keyword>
<dbReference type="InterPro" id="IPR013099">
    <property type="entry name" value="K_chnl_dom"/>
</dbReference>
<sequence>MVYAVLGIPLMLVYLSSVGSLLSRCVRGALSRAFCCCLCANCGYCCYDEKRMQERERRLKKKRQQLEIQQQQQQQMQLQEPFYVRSASTVTGFSASASSTHNNLHSPVRDGDLLKLHADPEYGAAATAAGAGAGAGGGDGAGAEGGRGCGRSRAATAGGLALPVALCLALMLLYVCLGAAALVKLEKWTFLEGCYFCFMSLSTIGFGDLVPGGPAAKTRNLFSSGSNGTVWFCSAYILTGMALTAMCFNILHDEIVHRLKHQAAQLGPEKDAKAGATFLEEAAAGADPYATAAS</sequence>
<dbReference type="GO" id="GO:0015271">
    <property type="term" value="F:outward rectifier potassium channel activity"/>
    <property type="evidence" value="ECO:0007669"/>
    <property type="project" value="TreeGrafter"/>
</dbReference>
<protein>
    <recommendedName>
        <fullName evidence="11">Potassium channel domain-containing protein</fullName>
    </recommendedName>
</protein>
<feature type="domain" description="Potassium channel" evidence="11">
    <location>
        <begin position="171"/>
        <end position="253"/>
    </location>
</feature>
<evidence type="ECO:0000256" key="2">
    <source>
        <dbReference type="ARBA" id="ARBA00022448"/>
    </source>
</evidence>
<feature type="chain" id="PRO_5042968148" description="Potassium channel domain-containing protein" evidence="10">
    <location>
        <begin position="21"/>
        <end position="294"/>
    </location>
</feature>
<evidence type="ECO:0000256" key="9">
    <source>
        <dbReference type="SAM" id="Phobius"/>
    </source>
</evidence>
<keyword evidence="5" id="KW-0406">Ion transport</keyword>
<evidence type="ECO:0000313" key="12">
    <source>
        <dbReference type="EMBL" id="KAK7789599.1"/>
    </source>
</evidence>
<accession>A0AAN9V5A2</accession>
<proteinExistence type="predicted"/>
<evidence type="ECO:0000256" key="3">
    <source>
        <dbReference type="ARBA" id="ARBA00022692"/>
    </source>
</evidence>
<evidence type="ECO:0000256" key="4">
    <source>
        <dbReference type="ARBA" id="ARBA00022989"/>
    </source>
</evidence>
<keyword evidence="4 9" id="KW-1133">Transmembrane helix</keyword>
<dbReference type="PANTHER" id="PTHR11003">
    <property type="entry name" value="POTASSIUM CHANNEL, SUBFAMILY K"/>
    <property type="match status" value="1"/>
</dbReference>
<feature type="coiled-coil region" evidence="8">
    <location>
        <begin position="49"/>
        <end position="79"/>
    </location>
</feature>
<evidence type="ECO:0000256" key="7">
    <source>
        <dbReference type="ARBA" id="ARBA00023303"/>
    </source>
</evidence>
<dbReference type="SUPFAM" id="SSF81324">
    <property type="entry name" value="Voltage-gated potassium channels"/>
    <property type="match status" value="1"/>
</dbReference>
<name>A0AAN9V5A2_9ORTH</name>
<evidence type="ECO:0000256" key="8">
    <source>
        <dbReference type="SAM" id="Coils"/>
    </source>
</evidence>
<evidence type="ECO:0000256" key="5">
    <source>
        <dbReference type="ARBA" id="ARBA00023065"/>
    </source>
</evidence>
<keyword evidence="8" id="KW-0175">Coiled coil</keyword>
<evidence type="ECO:0000259" key="11">
    <source>
        <dbReference type="Pfam" id="PF07885"/>
    </source>
</evidence>
<dbReference type="GO" id="GO:0005886">
    <property type="term" value="C:plasma membrane"/>
    <property type="evidence" value="ECO:0007669"/>
    <property type="project" value="TreeGrafter"/>
</dbReference>
<evidence type="ECO:0000313" key="13">
    <source>
        <dbReference type="Proteomes" id="UP001378592"/>
    </source>
</evidence>
<dbReference type="InterPro" id="IPR003280">
    <property type="entry name" value="2pore_dom_K_chnl"/>
</dbReference>
<gene>
    <name evidence="12" type="ORF">R5R35_012661</name>
</gene>
<keyword evidence="13" id="KW-1185">Reference proteome</keyword>
<comment type="caution">
    <text evidence="12">The sequence shown here is derived from an EMBL/GenBank/DDBJ whole genome shotgun (WGS) entry which is preliminary data.</text>
</comment>
<reference evidence="12 13" key="1">
    <citation type="submission" date="2024-03" db="EMBL/GenBank/DDBJ databases">
        <title>The genome assembly and annotation of the cricket Gryllus longicercus Weissman &amp; Gray.</title>
        <authorList>
            <person name="Szrajer S."/>
            <person name="Gray D."/>
            <person name="Ylla G."/>
        </authorList>
    </citation>
    <scope>NUCLEOTIDE SEQUENCE [LARGE SCALE GENOMIC DNA]</scope>
    <source>
        <strain evidence="12">DAG 2021-001</strain>
        <tissue evidence="12">Whole body minus gut</tissue>
    </source>
</reference>
<comment type="subcellular location">
    <subcellularLocation>
        <location evidence="1">Membrane</location>
        <topology evidence="1">Multi-pass membrane protein</topology>
    </subcellularLocation>
</comment>
<dbReference type="GO" id="GO:0030322">
    <property type="term" value="P:stabilization of membrane potential"/>
    <property type="evidence" value="ECO:0007669"/>
    <property type="project" value="TreeGrafter"/>
</dbReference>
<keyword evidence="3 9" id="KW-0812">Transmembrane</keyword>
<dbReference type="Proteomes" id="UP001378592">
    <property type="component" value="Unassembled WGS sequence"/>
</dbReference>
<dbReference type="Pfam" id="PF07885">
    <property type="entry name" value="Ion_trans_2"/>
    <property type="match status" value="1"/>
</dbReference>
<evidence type="ECO:0000256" key="1">
    <source>
        <dbReference type="ARBA" id="ARBA00004141"/>
    </source>
</evidence>
<feature type="transmembrane region" description="Helical" evidence="9">
    <location>
        <begin position="229"/>
        <end position="251"/>
    </location>
</feature>
<dbReference type="GO" id="GO:0022841">
    <property type="term" value="F:potassium ion leak channel activity"/>
    <property type="evidence" value="ECO:0007669"/>
    <property type="project" value="TreeGrafter"/>
</dbReference>
<keyword evidence="2" id="KW-0813">Transport</keyword>
<feature type="transmembrane region" description="Helical" evidence="9">
    <location>
        <begin position="190"/>
        <end position="209"/>
    </location>
</feature>
<dbReference type="AlphaFoldDB" id="A0AAN9V5A2"/>